<evidence type="ECO:0000313" key="2">
    <source>
        <dbReference type="EMBL" id="MBC8628893.1"/>
    </source>
</evidence>
<protein>
    <recommendedName>
        <fullName evidence="4">Conjugal transfer protein TraX</fullName>
    </recommendedName>
</protein>
<comment type="caution">
    <text evidence="2">The sequence shown here is derived from an EMBL/GenBank/DDBJ whole genome shotgun (WGS) entry which is preliminary data.</text>
</comment>
<reference evidence="2 3" key="1">
    <citation type="submission" date="2020-08" db="EMBL/GenBank/DDBJ databases">
        <title>Genome public.</title>
        <authorList>
            <person name="Liu C."/>
            <person name="Sun Q."/>
        </authorList>
    </citation>
    <scope>NUCLEOTIDE SEQUENCE [LARGE SCALE GENOMIC DNA]</scope>
    <source>
        <strain evidence="2 3">3_YM_SP_D4_24.mj</strain>
    </source>
</reference>
<keyword evidence="3" id="KW-1185">Reference proteome</keyword>
<dbReference type="Proteomes" id="UP000661649">
    <property type="component" value="Unassembled WGS sequence"/>
</dbReference>
<gene>
    <name evidence="2" type="ORF">H8712_09765</name>
</gene>
<feature type="transmembrane region" description="Helical" evidence="1">
    <location>
        <begin position="46"/>
        <end position="64"/>
    </location>
</feature>
<feature type="transmembrane region" description="Helical" evidence="1">
    <location>
        <begin position="135"/>
        <end position="156"/>
    </location>
</feature>
<feature type="transmembrane region" description="Helical" evidence="1">
    <location>
        <begin position="76"/>
        <end position="99"/>
    </location>
</feature>
<keyword evidence="1" id="KW-0472">Membrane</keyword>
<dbReference type="InterPro" id="IPR045407">
    <property type="entry name" value="DUF6512"/>
</dbReference>
<evidence type="ECO:0000256" key="1">
    <source>
        <dbReference type="SAM" id="Phobius"/>
    </source>
</evidence>
<evidence type="ECO:0008006" key="4">
    <source>
        <dbReference type="Google" id="ProtNLM"/>
    </source>
</evidence>
<feature type="transmembrane region" description="Helical" evidence="1">
    <location>
        <begin position="105"/>
        <end position="123"/>
    </location>
</feature>
<dbReference type="RefSeq" id="WP_187558726.1">
    <property type="nucleotide sequence ID" value="NZ_JACRTP010000003.1"/>
</dbReference>
<organism evidence="2 3">
    <name type="scientific">Blautia stercoris</name>
    <dbReference type="NCBI Taxonomy" id="871664"/>
    <lineage>
        <taxon>Bacteria</taxon>
        <taxon>Bacillati</taxon>
        <taxon>Bacillota</taxon>
        <taxon>Clostridia</taxon>
        <taxon>Lachnospirales</taxon>
        <taxon>Lachnospiraceae</taxon>
        <taxon>Blautia</taxon>
    </lineage>
</organism>
<name>A0ABR7PC53_9FIRM</name>
<proteinExistence type="predicted"/>
<keyword evidence="1" id="KW-1133">Transmembrane helix</keyword>
<sequence>MTLKTNIYRFLFISILGTLLHFTYEWSQNNAIVGLFSAVNESTWEHLKLLFFPMLFLTLFELFFFRDRLPKNFLQVRTYGIFLGMGLIVVVFYTLLGVIGTSIDFLNIALFFVAVFFALWSENKQYRNSESKKETSSTAFSILLIFTLLFFVFTFLPPDIGLFWEITKVC</sequence>
<feature type="transmembrane region" description="Helical" evidence="1">
    <location>
        <begin position="7"/>
        <end position="26"/>
    </location>
</feature>
<accession>A0ABR7PC53</accession>
<dbReference type="EMBL" id="JACRTP010000003">
    <property type="protein sequence ID" value="MBC8628893.1"/>
    <property type="molecule type" value="Genomic_DNA"/>
</dbReference>
<dbReference type="Pfam" id="PF20122">
    <property type="entry name" value="DUF6512"/>
    <property type="match status" value="1"/>
</dbReference>
<keyword evidence="1" id="KW-0812">Transmembrane</keyword>
<evidence type="ECO:0000313" key="3">
    <source>
        <dbReference type="Proteomes" id="UP000661649"/>
    </source>
</evidence>